<organism evidence="1 2">
    <name type="scientific">Inhella proteolytica</name>
    <dbReference type="NCBI Taxonomy" id="2795029"/>
    <lineage>
        <taxon>Bacteria</taxon>
        <taxon>Pseudomonadati</taxon>
        <taxon>Pseudomonadota</taxon>
        <taxon>Betaproteobacteria</taxon>
        <taxon>Burkholderiales</taxon>
        <taxon>Sphaerotilaceae</taxon>
        <taxon>Inhella</taxon>
    </lineage>
</organism>
<dbReference type="EMBL" id="JAEDAK010000005">
    <property type="protein sequence ID" value="MBH9577061.1"/>
    <property type="molecule type" value="Genomic_DNA"/>
</dbReference>
<proteinExistence type="predicted"/>
<comment type="caution">
    <text evidence="1">The sequence shown here is derived from an EMBL/GenBank/DDBJ whole genome shotgun (WGS) entry which is preliminary data.</text>
</comment>
<reference evidence="1" key="1">
    <citation type="submission" date="2020-12" db="EMBL/GenBank/DDBJ databases">
        <title>The genome sequence of Inhella sp. 1Y17.</title>
        <authorList>
            <person name="Liu Y."/>
        </authorList>
    </citation>
    <scope>NUCLEOTIDE SEQUENCE</scope>
    <source>
        <strain evidence="1">1Y17</strain>
    </source>
</reference>
<keyword evidence="2" id="KW-1185">Reference proteome</keyword>
<dbReference type="RefSeq" id="WP_198110836.1">
    <property type="nucleotide sequence ID" value="NZ_JAEDAK010000005.1"/>
</dbReference>
<sequence>MPTSFRLRPRTQALVARWLVGIWLFAIAQSLAHACLLQARGAELGSEPVRHVHAHEHPHEHSGAPQPSDAGEVLCLKTCDDTQAGAWSAGLSWLPDLGAALPASFRPWQLPLPGPGLQLLDAVAPPGDPPLSIRFLKLNR</sequence>
<gene>
    <name evidence="1" type="ORF">I7X39_09095</name>
</gene>
<evidence type="ECO:0000313" key="1">
    <source>
        <dbReference type="EMBL" id="MBH9577061.1"/>
    </source>
</evidence>
<evidence type="ECO:0000313" key="2">
    <source>
        <dbReference type="Proteomes" id="UP000613266"/>
    </source>
</evidence>
<dbReference type="AlphaFoldDB" id="A0A931J2E6"/>
<protein>
    <submittedName>
        <fullName evidence="1">Uncharacterized protein</fullName>
    </submittedName>
</protein>
<dbReference type="Proteomes" id="UP000613266">
    <property type="component" value="Unassembled WGS sequence"/>
</dbReference>
<name>A0A931J2E6_9BURK</name>
<accession>A0A931J2E6</accession>